<dbReference type="AlphaFoldDB" id="A0A5M3MAM3"/>
<organism evidence="1 2">
    <name type="scientific">Coniophora puteana (strain RWD-64-598)</name>
    <name type="common">Brown rot fungus</name>
    <dbReference type="NCBI Taxonomy" id="741705"/>
    <lineage>
        <taxon>Eukaryota</taxon>
        <taxon>Fungi</taxon>
        <taxon>Dikarya</taxon>
        <taxon>Basidiomycota</taxon>
        <taxon>Agaricomycotina</taxon>
        <taxon>Agaricomycetes</taxon>
        <taxon>Agaricomycetidae</taxon>
        <taxon>Boletales</taxon>
        <taxon>Coniophorineae</taxon>
        <taxon>Coniophoraceae</taxon>
        <taxon>Coniophora</taxon>
    </lineage>
</organism>
<evidence type="ECO:0000313" key="2">
    <source>
        <dbReference type="Proteomes" id="UP000053558"/>
    </source>
</evidence>
<keyword evidence="2" id="KW-1185">Reference proteome</keyword>
<sequence>SQPTDYGSFVTKIVTRMVRESGAVDQDLLRRAIGLSSSYMVTDASTNTQSGIDSWKVGFITAIDTVVALHHRGELELETVNEASKACSECWSVAGTWRGMDACRSTVREVASKLRRILDEPNHRTYRGEKVYAPAR</sequence>
<dbReference type="OrthoDB" id="3358904at2759"/>
<name>A0A5M3MAM3_CONPW</name>
<accession>A0A5M3MAM3</accession>
<comment type="caution">
    <text evidence="1">The sequence shown here is derived from an EMBL/GenBank/DDBJ whole genome shotgun (WGS) entry which is preliminary data.</text>
</comment>
<dbReference type="Proteomes" id="UP000053558">
    <property type="component" value="Unassembled WGS sequence"/>
</dbReference>
<dbReference type="KEGG" id="cput:CONPUDRAFT_64173"/>
<dbReference type="EMBL" id="JH711586">
    <property type="protein sequence ID" value="EIW76123.1"/>
    <property type="molecule type" value="Genomic_DNA"/>
</dbReference>
<gene>
    <name evidence="1" type="ORF">CONPUDRAFT_64173</name>
</gene>
<dbReference type="RefSeq" id="XP_007773316.1">
    <property type="nucleotide sequence ID" value="XM_007775126.1"/>
</dbReference>
<dbReference type="GeneID" id="19208341"/>
<protein>
    <submittedName>
        <fullName evidence="1">Uncharacterized protein</fullName>
    </submittedName>
</protein>
<proteinExistence type="predicted"/>
<dbReference type="OMA" id="CSECWTV"/>
<evidence type="ECO:0000313" key="1">
    <source>
        <dbReference type="EMBL" id="EIW76123.1"/>
    </source>
</evidence>
<reference evidence="2" key="1">
    <citation type="journal article" date="2012" name="Science">
        <title>The Paleozoic origin of enzymatic lignin decomposition reconstructed from 31 fungal genomes.</title>
        <authorList>
            <person name="Floudas D."/>
            <person name="Binder M."/>
            <person name="Riley R."/>
            <person name="Barry K."/>
            <person name="Blanchette R.A."/>
            <person name="Henrissat B."/>
            <person name="Martinez A.T."/>
            <person name="Otillar R."/>
            <person name="Spatafora J.W."/>
            <person name="Yadav J.S."/>
            <person name="Aerts A."/>
            <person name="Benoit I."/>
            <person name="Boyd A."/>
            <person name="Carlson A."/>
            <person name="Copeland A."/>
            <person name="Coutinho P.M."/>
            <person name="de Vries R.P."/>
            <person name="Ferreira P."/>
            <person name="Findley K."/>
            <person name="Foster B."/>
            <person name="Gaskell J."/>
            <person name="Glotzer D."/>
            <person name="Gorecki P."/>
            <person name="Heitman J."/>
            <person name="Hesse C."/>
            <person name="Hori C."/>
            <person name="Igarashi K."/>
            <person name="Jurgens J.A."/>
            <person name="Kallen N."/>
            <person name="Kersten P."/>
            <person name="Kohler A."/>
            <person name="Kuees U."/>
            <person name="Kumar T.K.A."/>
            <person name="Kuo A."/>
            <person name="LaButti K."/>
            <person name="Larrondo L.F."/>
            <person name="Lindquist E."/>
            <person name="Ling A."/>
            <person name="Lombard V."/>
            <person name="Lucas S."/>
            <person name="Lundell T."/>
            <person name="Martin R."/>
            <person name="McLaughlin D.J."/>
            <person name="Morgenstern I."/>
            <person name="Morin E."/>
            <person name="Murat C."/>
            <person name="Nagy L.G."/>
            <person name="Nolan M."/>
            <person name="Ohm R.A."/>
            <person name="Patyshakuliyeva A."/>
            <person name="Rokas A."/>
            <person name="Ruiz-Duenas F.J."/>
            <person name="Sabat G."/>
            <person name="Salamov A."/>
            <person name="Samejima M."/>
            <person name="Schmutz J."/>
            <person name="Slot J.C."/>
            <person name="St John F."/>
            <person name="Stenlid J."/>
            <person name="Sun H."/>
            <person name="Sun S."/>
            <person name="Syed K."/>
            <person name="Tsang A."/>
            <person name="Wiebenga A."/>
            <person name="Young D."/>
            <person name="Pisabarro A."/>
            <person name="Eastwood D.C."/>
            <person name="Martin F."/>
            <person name="Cullen D."/>
            <person name="Grigoriev I.V."/>
            <person name="Hibbett D.S."/>
        </authorList>
    </citation>
    <scope>NUCLEOTIDE SEQUENCE [LARGE SCALE GENOMIC DNA]</scope>
    <source>
        <strain evidence="2">RWD-64-598 SS2</strain>
    </source>
</reference>
<feature type="non-terminal residue" evidence="1">
    <location>
        <position position="1"/>
    </location>
</feature>